<dbReference type="Proteomes" id="UP001234202">
    <property type="component" value="Unassembled WGS sequence"/>
</dbReference>
<protein>
    <submittedName>
        <fullName evidence="1">Uncharacterized protein</fullName>
    </submittedName>
</protein>
<organism evidence="1 2">
    <name type="scientific">Naganishia onofrii</name>
    <dbReference type="NCBI Taxonomy" id="1851511"/>
    <lineage>
        <taxon>Eukaryota</taxon>
        <taxon>Fungi</taxon>
        <taxon>Dikarya</taxon>
        <taxon>Basidiomycota</taxon>
        <taxon>Agaricomycotina</taxon>
        <taxon>Tremellomycetes</taxon>
        <taxon>Filobasidiales</taxon>
        <taxon>Filobasidiaceae</taxon>
        <taxon>Naganishia</taxon>
    </lineage>
</organism>
<comment type="caution">
    <text evidence="1">The sequence shown here is derived from an EMBL/GenBank/DDBJ whole genome shotgun (WGS) entry which is preliminary data.</text>
</comment>
<proteinExistence type="predicted"/>
<name>A0ACC2XD48_9TREE</name>
<reference evidence="1" key="1">
    <citation type="submission" date="2023-04" db="EMBL/GenBank/DDBJ databases">
        <title>Draft Genome sequencing of Naganishia species isolated from polar environments using Oxford Nanopore Technology.</title>
        <authorList>
            <person name="Leo P."/>
            <person name="Venkateswaran K."/>
        </authorList>
    </citation>
    <scope>NUCLEOTIDE SEQUENCE</scope>
    <source>
        <strain evidence="1">DBVPG 5303</strain>
    </source>
</reference>
<accession>A0ACC2XD48</accession>
<evidence type="ECO:0000313" key="1">
    <source>
        <dbReference type="EMBL" id="KAJ9121306.1"/>
    </source>
</evidence>
<dbReference type="EMBL" id="JASBWV010000017">
    <property type="protein sequence ID" value="KAJ9121306.1"/>
    <property type="molecule type" value="Genomic_DNA"/>
</dbReference>
<sequence length="698" mass="79213">MASPRASPLIPQHEFNQIRHLAQGVPLSLNRRRLKNIGFLCVGPVCLFIFVCYVRTNSPGADVFGTSTVESIVRKGQNGYRAATGRKSPAPYQPPRGKQRLGKEEAINKDKVESTHGDDDDERSWKDTLVDKFFPDPDAAHVDLQHSEIEEHIYMDNGLVAINPHGRHPIYDLLTRSQKAWKDKSARQSTTLQQAVKEYRRRYQRSPPKGFELWWSYVQENNVQLPDEYDQINRDLEPFRGMWPAYLHSLQPEWEDMPGTYVLECNAPEKQGCHLAKTTFSEAGEARVGVERAHEQLGLLKDIEEHLPHLRVTFSGHDGPAQMVGHEYRSSLEDAAEVGEFINPHEHEHDLAHKGWASACAPHKPIHNAHNPDILPNPQSFFKRPKTFIWDHKASMDPCVHPELTQITGFLAGYGKGPRPQKDLYPILAMCSTPLHSDVLTVAMEAFTEEVGNDPPWEAKTDSRLLWRGSTTGILFSDKVAWNISQRLRLVGQAFEHAGTVPVVQPLGSPNEPIGEPEVAPVGTLNDLLLDIAFVGEPIQCATQEICDELAETYEFRKRQGWDKANSTKNSSFQLTNFPAHIILIIDGNGWSARFKRLMSTNSLILKNTVFPEWYQDRIQAWVHYVPIKSDLSDLYDVMLFFKGESAIGNNGHDDLAKKIAMEGKAWSQTYWRREDLIAYQFRYIVPGVRQIDGERSI</sequence>
<keyword evidence="2" id="KW-1185">Reference proteome</keyword>
<gene>
    <name evidence="1" type="ORF">QFC24_004642</name>
</gene>
<evidence type="ECO:0000313" key="2">
    <source>
        <dbReference type="Proteomes" id="UP001234202"/>
    </source>
</evidence>